<comment type="subunit">
    <text evidence="2">Homodimer.</text>
</comment>
<comment type="cofactor">
    <cofactor evidence="2">
        <name>Mg(2+)</name>
        <dbReference type="ChEBI" id="CHEBI:18420"/>
    </cofactor>
    <text evidence="2">Binds 2 magnesium ions per subunit.</text>
</comment>
<evidence type="ECO:0000313" key="4">
    <source>
        <dbReference type="Proteomes" id="UP000249115"/>
    </source>
</evidence>
<comment type="caution">
    <text evidence="3">The sequence shown here is derived from an EMBL/GenBank/DDBJ whole genome shotgun (WGS) entry which is preliminary data.</text>
</comment>
<feature type="binding site" evidence="2">
    <location>
        <position position="220"/>
    </location>
    <ligand>
        <name>substrate</name>
    </ligand>
</feature>
<keyword evidence="2" id="KW-0479">Metal-binding</keyword>
<keyword evidence="1 2" id="KW-0808">Transferase</keyword>
<feature type="binding site" evidence="2">
    <location>
        <position position="239"/>
    </location>
    <ligand>
        <name>Mg(2+)</name>
        <dbReference type="ChEBI" id="CHEBI:18420"/>
    </ligand>
</feature>
<dbReference type="InterPro" id="IPR036424">
    <property type="entry name" value="UPP_synth-like_sf"/>
</dbReference>
<dbReference type="NCBIfam" id="NF011405">
    <property type="entry name" value="PRK14830.1"/>
    <property type="match status" value="1"/>
</dbReference>
<dbReference type="Pfam" id="PF01255">
    <property type="entry name" value="Prenyltransf"/>
    <property type="match status" value="1"/>
</dbReference>
<feature type="active site" description="Proton acceptor" evidence="2">
    <location>
        <position position="100"/>
    </location>
</feature>
<gene>
    <name evidence="3" type="ORF">LV84_00944</name>
</gene>
<feature type="active site" evidence="2">
    <location>
        <position position="52"/>
    </location>
</feature>
<feature type="binding site" evidence="2">
    <location>
        <position position="69"/>
    </location>
    <ligand>
        <name>substrate</name>
    </ligand>
</feature>
<dbReference type="InterPro" id="IPR001441">
    <property type="entry name" value="UPP_synth-like"/>
</dbReference>
<dbReference type="Gene3D" id="3.40.1180.10">
    <property type="entry name" value="Decaprenyl diphosphate synthase-like"/>
    <property type="match status" value="1"/>
</dbReference>
<dbReference type="SUPFAM" id="SSF64005">
    <property type="entry name" value="Undecaprenyl diphosphate synthase"/>
    <property type="match status" value="1"/>
</dbReference>
<dbReference type="EMBL" id="QKZU01000003">
    <property type="protein sequence ID" value="PZX59735.1"/>
    <property type="molecule type" value="Genomic_DNA"/>
</dbReference>
<feature type="binding site" evidence="2">
    <location>
        <begin position="226"/>
        <end position="228"/>
    </location>
    <ligand>
        <name>substrate</name>
    </ligand>
</feature>
<evidence type="ECO:0000256" key="2">
    <source>
        <dbReference type="HAMAP-Rule" id="MF_01139"/>
    </source>
</evidence>
<dbReference type="PANTHER" id="PTHR10291:SF0">
    <property type="entry name" value="DEHYDRODOLICHYL DIPHOSPHATE SYNTHASE 2"/>
    <property type="match status" value="1"/>
</dbReference>
<dbReference type="EC" id="2.5.1.-" evidence="2"/>
<protein>
    <recommendedName>
        <fullName evidence="2">Isoprenyl transferase</fullName>
        <ecNumber evidence="2">2.5.1.-</ecNumber>
    </recommendedName>
</protein>
<dbReference type="PANTHER" id="PTHR10291">
    <property type="entry name" value="DEHYDRODOLICHYL DIPHOSPHATE SYNTHASE FAMILY MEMBER"/>
    <property type="match status" value="1"/>
</dbReference>
<evidence type="ECO:0000313" key="3">
    <source>
        <dbReference type="EMBL" id="PZX59735.1"/>
    </source>
</evidence>
<organism evidence="3 4">
    <name type="scientific">Algoriphagus ratkowskyi</name>
    <dbReference type="NCBI Taxonomy" id="57028"/>
    <lineage>
        <taxon>Bacteria</taxon>
        <taxon>Pseudomonadati</taxon>
        <taxon>Bacteroidota</taxon>
        <taxon>Cytophagia</taxon>
        <taxon>Cytophagales</taxon>
        <taxon>Cyclobacteriaceae</taxon>
        <taxon>Algoriphagus</taxon>
    </lineage>
</organism>
<feature type="binding site" evidence="2">
    <location>
        <position position="103"/>
    </location>
    <ligand>
        <name>substrate</name>
    </ligand>
</feature>
<evidence type="ECO:0000256" key="1">
    <source>
        <dbReference type="ARBA" id="ARBA00022679"/>
    </source>
</evidence>
<feature type="binding site" evidence="2">
    <location>
        <position position="101"/>
    </location>
    <ligand>
        <name>substrate</name>
    </ligand>
</feature>
<name>A0A2W7SA37_9BACT</name>
<dbReference type="PROSITE" id="PS01066">
    <property type="entry name" value="UPP_SYNTHASE"/>
    <property type="match status" value="1"/>
</dbReference>
<reference evidence="3 4" key="1">
    <citation type="submission" date="2018-06" db="EMBL/GenBank/DDBJ databases">
        <title>Genomic Encyclopedia of Archaeal and Bacterial Type Strains, Phase II (KMG-II): from individual species to whole genera.</title>
        <authorList>
            <person name="Goeker M."/>
        </authorList>
    </citation>
    <scope>NUCLEOTIDE SEQUENCE [LARGE SCALE GENOMIC DNA]</scope>
    <source>
        <strain evidence="3 4">DSM 22686</strain>
    </source>
</reference>
<sequence length="278" mass="31424">MLRILINQALGRIFGKEMAFLYLQKSKGPETAGMKESSDNINNPKHIAIIMDGNGRWATKKGAMRIFGHKNATKAVREAIEGADSLGVKFLTLFSFSTENWSRPKAEVDGLMELLVKTMSDEVPMLMNGNFKLESIGDVESLPPSAYKTLNRVKEITSKNTGLKVILALSYSGHWELTHAAKHIAQKVSEGKLNVEDITEKVMAEHLATADYPDPELMIRTSGEYRISNFLLWQLAYTEMYFTPVLWPDFRREHLFTAVSDYLSRERRFGKTGEQVKS</sequence>
<comment type="similarity">
    <text evidence="2">Belongs to the UPP synthase family.</text>
</comment>
<feature type="binding site" evidence="2">
    <location>
        <position position="65"/>
    </location>
    <ligand>
        <name>substrate</name>
    </ligand>
</feature>
<feature type="binding site" evidence="2">
    <location>
        <begin position="97"/>
        <end position="99"/>
    </location>
    <ligand>
        <name>substrate</name>
    </ligand>
</feature>
<dbReference type="GO" id="GO:0045547">
    <property type="term" value="F:ditrans,polycis-polyprenyl diphosphate synthase [(2E,6E)-farnesyl diphosphate specific] activity"/>
    <property type="evidence" value="ECO:0007669"/>
    <property type="project" value="TreeGrafter"/>
</dbReference>
<dbReference type="FunFam" id="3.40.1180.10:FF:000001">
    <property type="entry name" value="(2E,6E)-farnesyl-diphosphate-specific ditrans,polycis-undecaprenyl-diphosphate synthase"/>
    <property type="match status" value="1"/>
</dbReference>
<accession>A0A2W7SA37</accession>
<proteinExistence type="inferred from homology"/>
<feature type="binding site" evidence="2">
    <location>
        <position position="57"/>
    </location>
    <ligand>
        <name>substrate</name>
    </ligand>
</feature>
<dbReference type="Proteomes" id="UP000249115">
    <property type="component" value="Unassembled WGS sequence"/>
</dbReference>
<dbReference type="GO" id="GO:0016094">
    <property type="term" value="P:polyprenol biosynthetic process"/>
    <property type="evidence" value="ECO:0007669"/>
    <property type="project" value="TreeGrafter"/>
</dbReference>
<keyword evidence="2" id="KW-0460">Magnesium</keyword>
<dbReference type="AlphaFoldDB" id="A0A2W7SA37"/>
<dbReference type="HAMAP" id="MF_01139">
    <property type="entry name" value="ISPT"/>
    <property type="match status" value="1"/>
</dbReference>
<dbReference type="InterPro" id="IPR018520">
    <property type="entry name" value="UPP_synth-like_CS"/>
</dbReference>
<feature type="binding site" evidence="2">
    <location>
        <begin position="53"/>
        <end position="56"/>
    </location>
    <ligand>
        <name>substrate</name>
    </ligand>
</feature>
<dbReference type="CDD" id="cd00475">
    <property type="entry name" value="Cis_IPPS"/>
    <property type="match status" value="1"/>
</dbReference>
<dbReference type="GO" id="GO:0000287">
    <property type="term" value="F:magnesium ion binding"/>
    <property type="evidence" value="ECO:0007669"/>
    <property type="project" value="UniProtKB-UniRule"/>
</dbReference>
<comment type="function">
    <text evidence="2">Catalyzes the condensation of isopentenyl diphosphate (IPP) with allylic pyrophosphates generating different type of terpenoids.</text>
</comment>
<dbReference type="NCBIfam" id="TIGR00055">
    <property type="entry name" value="uppS"/>
    <property type="match status" value="1"/>
</dbReference>
<feature type="binding site" evidence="2">
    <location>
        <position position="52"/>
    </location>
    <ligand>
        <name>Mg(2+)</name>
        <dbReference type="ChEBI" id="CHEBI:18420"/>
    </ligand>
</feature>